<reference evidence="1 2" key="1">
    <citation type="journal article" date="2019" name="Genome Biol. Evol.">
        <title>Genomic Plasticity Mediated by Transposable Elements in the Plant Pathogenic Fungus Colletotrichum higginsianum.</title>
        <authorList>
            <person name="Tsushima A."/>
            <person name="Gan P."/>
            <person name="Kumakura N."/>
            <person name="Narusaka M."/>
            <person name="Takano Y."/>
            <person name="Narusaka Y."/>
            <person name="Shirasu K."/>
        </authorList>
    </citation>
    <scope>NUCLEOTIDE SEQUENCE [LARGE SCALE GENOMIC DNA]</scope>
    <source>
        <strain evidence="1 2">MAFF305635-RFP</strain>
    </source>
</reference>
<gene>
    <name evidence="1" type="ORF">CH35J_000415</name>
</gene>
<accession>A0A4T0WJV9</accession>
<protein>
    <submittedName>
        <fullName evidence="1">Uncharacterized protein</fullName>
    </submittedName>
</protein>
<sequence>MSGNVMLDRRRVSLKIAADGTGHHLGRREGRRLLSLHVASRSGPGSSSVLLLRRADIGLETNLRRRQASLSFLPTTPFALRRSSASKVKRSRGTRSRNFLLCAGRGRLRSSVGLHPSDSSIGEPHFDAARMIAAGQNILDSSGDGAAGGLVGLENDVDARAADDGGYCRDSAHD</sequence>
<proteinExistence type="predicted"/>
<dbReference type="AlphaFoldDB" id="A0A4T0WJV9"/>
<dbReference type="OrthoDB" id="10604616at2759"/>
<comment type="caution">
    <text evidence="1">The sequence shown here is derived from an EMBL/GenBank/DDBJ whole genome shotgun (WGS) entry which is preliminary data.</text>
</comment>
<name>A0A4T0WJV9_9PEZI</name>
<dbReference type="EMBL" id="MWPZ01000001">
    <property type="protein sequence ID" value="TID07061.1"/>
    <property type="molecule type" value="Genomic_DNA"/>
</dbReference>
<organism evidence="1 2">
    <name type="scientific">Colletotrichum higginsianum</name>
    <dbReference type="NCBI Taxonomy" id="80884"/>
    <lineage>
        <taxon>Eukaryota</taxon>
        <taxon>Fungi</taxon>
        <taxon>Dikarya</taxon>
        <taxon>Ascomycota</taxon>
        <taxon>Pezizomycotina</taxon>
        <taxon>Sordariomycetes</taxon>
        <taxon>Hypocreomycetidae</taxon>
        <taxon>Glomerellales</taxon>
        <taxon>Glomerellaceae</taxon>
        <taxon>Colletotrichum</taxon>
        <taxon>Colletotrichum destructivum species complex</taxon>
    </lineage>
</organism>
<evidence type="ECO:0000313" key="1">
    <source>
        <dbReference type="EMBL" id="TID07061.1"/>
    </source>
</evidence>
<dbReference type="Proteomes" id="UP000305883">
    <property type="component" value="Unassembled WGS sequence"/>
</dbReference>
<evidence type="ECO:0000313" key="2">
    <source>
        <dbReference type="Proteomes" id="UP000305883"/>
    </source>
</evidence>